<dbReference type="PANTHER" id="PTHR48098">
    <property type="entry name" value="ENTEROCHELIN ESTERASE-RELATED"/>
    <property type="match status" value="1"/>
</dbReference>
<dbReference type="Proteomes" id="UP000318053">
    <property type="component" value="Unassembled WGS sequence"/>
</dbReference>
<sequence length="424" mass="47409">MIENVRQSIANTEARNSIRSRIQPLRCSKQSPVAGSIISPRACLGIFITSVSVTVLSSETIGNGMQAAIEVNYSLPVPILSSKLTNKNLDFWDQIRMWHCFTSCIVLMSIAQIALGQNPSAATPNVDAYYKLGPDSLEQEGVPQGEMSGPHVIASEAYPGTQHTYWVYVPAQYDPAVATSLTIFNDGQAFMQADGSIRAQHVLDNLIFRREIPVMLGVFINPGRTPEQPEPSPSNWGDKNTNRPTEYNSLDDRYARVIVDELLPALAADYNVSDDPKRRGIGGASSGAIAAFTVAWHRPDQFHKVLSLIGSFTNIRGGHAYADIVREHDPKDIRVFFQDGRNDNRGQRRGEYDETWDWYKQNVRLVEAMTEKDYDINYTWGIGKHSPRHGGAILPDMMRWLWRDHGTNTDPDDSVERSFQTAPQ</sequence>
<dbReference type="SUPFAM" id="SSF53474">
    <property type="entry name" value="alpha/beta-Hydrolases"/>
    <property type="match status" value="1"/>
</dbReference>
<proteinExistence type="predicted"/>
<feature type="region of interest" description="Disordered" evidence="1">
    <location>
        <begin position="223"/>
        <end position="247"/>
    </location>
</feature>
<dbReference type="InterPro" id="IPR050583">
    <property type="entry name" value="Mycobacterial_A85_antigen"/>
</dbReference>
<dbReference type="Pfam" id="PF00756">
    <property type="entry name" value="Esterase"/>
    <property type="match status" value="1"/>
</dbReference>
<evidence type="ECO:0000313" key="2">
    <source>
        <dbReference type="EMBL" id="TWT55913.1"/>
    </source>
</evidence>
<accession>A0A5C5X188</accession>
<name>A0A5C5X188_9BACT</name>
<dbReference type="AlphaFoldDB" id="A0A5C5X188"/>
<dbReference type="PANTHER" id="PTHR48098:SF3">
    <property type="entry name" value="IRON(III) ENTEROBACTIN ESTERASE"/>
    <property type="match status" value="1"/>
</dbReference>
<reference evidence="2 3" key="1">
    <citation type="submission" date="2019-02" db="EMBL/GenBank/DDBJ databases">
        <title>Deep-cultivation of Planctomycetes and their phenomic and genomic characterization uncovers novel biology.</title>
        <authorList>
            <person name="Wiegand S."/>
            <person name="Jogler M."/>
            <person name="Boedeker C."/>
            <person name="Pinto D."/>
            <person name="Vollmers J."/>
            <person name="Rivas-Marin E."/>
            <person name="Kohn T."/>
            <person name="Peeters S.H."/>
            <person name="Heuer A."/>
            <person name="Rast P."/>
            <person name="Oberbeckmann S."/>
            <person name="Bunk B."/>
            <person name="Jeske O."/>
            <person name="Meyerdierks A."/>
            <person name="Storesund J.E."/>
            <person name="Kallscheuer N."/>
            <person name="Luecker S."/>
            <person name="Lage O.M."/>
            <person name="Pohl T."/>
            <person name="Merkel B.J."/>
            <person name="Hornburger P."/>
            <person name="Mueller R.-W."/>
            <person name="Bruemmer F."/>
            <person name="Labrenz M."/>
            <person name="Spormann A.M."/>
            <person name="Op Den Camp H."/>
            <person name="Overmann J."/>
            <person name="Amann R."/>
            <person name="Jetten M.S.M."/>
            <person name="Mascher T."/>
            <person name="Medema M.H."/>
            <person name="Devos D.P."/>
            <person name="Kaster A.-K."/>
            <person name="Ovreas L."/>
            <person name="Rohde M."/>
            <person name="Galperin M.Y."/>
            <person name="Jogler C."/>
        </authorList>
    </citation>
    <scope>NUCLEOTIDE SEQUENCE [LARGE SCALE GENOMIC DNA]</scope>
    <source>
        <strain evidence="2 3">CA85</strain>
    </source>
</reference>
<dbReference type="InterPro" id="IPR029058">
    <property type="entry name" value="AB_hydrolase_fold"/>
</dbReference>
<keyword evidence="3" id="KW-1185">Reference proteome</keyword>
<gene>
    <name evidence="2" type="ORF">CA85_47250</name>
</gene>
<evidence type="ECO:0000256" key="1">
    <source>
        <dbReference type="SAM" id="MobiDB-lite"/>
    </source>
</evidence>
<comment type="caution">
    <text evidence="2">The sequence shown here is derived from an EMBL/GenBank/DDBJ whole genome shotgun (WGS) entry which is preliminary data.</text>
</comment>
<organism evidence="2 3">
    <name type="scientific">Allorhodopirellula solitaria</name>
    <dbReference type="NCBI Taxonomy" id="2527987"/>
    <lineage>
        <taxon>Bacteria</taxon>
        <taxon>Pseudomonadati</taxon>
        <taxon>Planctomycetota</taxon>
        <taxon>Planctomycetia</taxon>
        <taxon>Pirellulales</taxon>
        <taxon>Pirellulaceae</taxon>
        <taxon>Allorhodopirellula</taxon>
    </lineage>
</organism>
<dbReference type="InterPro" id="IPR000801">
    <property type="entry name" value="Esterase-like"/>
</dbReference>
<dbReference type="Gene3D" id="3.40.50.1820">
    <property type="entry name" value="alpha/beta hydrolase"/>
    <property type="match status" value="1"/>
</dbReference>
<dbReference type="EMBL" id="SJPK01000020">
    <property type="protein sequence ID" value="TWT55913.1"/>
    <property type="molecule type" value="Genomic_DNA"/>
</dbReference>
<feature type="compositionally biased region" description="Polar residues" evidence="1">
    <location>
        <begin position="233"/>
        <end position="247"/>
    </location>
</feature>
<evidence type="ECO:0000313" key="3">
    <source>
        <dbReference type="Proteomes" id="UP000318053"/>
    </source>
</evidence>
<protein>
    <submittedName>
        <fullName evidence="2">Enterobactin/ferric enterobactin esterase</fullName>
    </submittedName>
</protein>